<organism evidence="3 4">
    <name type="scientific">Russula ochroleuca</name>
    <dbReference type="NCBI Taxonomy" id="152965"/>
    <lineage>
        <taxon>Eukaryota</taxon>
        <taxon>Fungi</taxon>
        <taxon>Dikarya</taxon>
        <taxon>Basidiomycota</taxon>
        <taxon>Agaricomycotina</taxon>
        <taxon>Agaricomycetes</taxon>
        <taxon>Russulales</taxon>
        <taxon>Russulaceae</taxon>
        <taxon>Russula</taxon>
    </lineage>
</organism>
<reference evidence="3" key="1">
    <citation type="submission" date="2019-10" db="EMBL/GenBank/DDBJ databases">
        <authorList>
            <consortium name="DOE Joint Genome Institute"/>
            <person name="Kuo A."/>
            <person name="Miyauchi S."/>
            <person name="Kiss E."/>
            <person name="Drula E."/>
            <person name="Kohler A."/>
            <person name="Sanchez-Garcia M."/>
            <person name="Andreopoulos B."/>
            <person name="Barry K.W."/>
            <person name="Bonito G."/>
            <person name="Buee M."/>
            <person name="Carver A."/>
            <person name="Chen C."/>
            <person name="Cichocki N."/>
            <person name="Clum A."/>
            <person name="Culley D."/>
            <person name="Crous P.W."/>
            <person name="Fauchery L."/>
            <person name="Girlanda M."/>
            <person name="Hayes R."/>
            <person name="Keri Z."/>
            <person name="LaButti K."/>
            <person name="Lipzen A."/>
            <person name="Lombard V."/>
            <person name="Magnuson J."/>
            <person name="Maillard F."/>
            <person name="Morin E."/>
            <person name="Murat C."/>
            <person name="Nolan M."/>
            <person name="Ohm R."/>
            <person name="Pangilinan J."/>
            <person name="Pereira M."/>
            <person name="Perotto S."/>
            <person name="Peter M."/>
            <person name="Riley R."/>
            <person name="Sitrit Y."/>
            <person name="Stielow B."/>
            <person name="Szollosi G."/>
            <person name="Zifcakova L."/>
            <person name="Stursova M."/>
            <person name="Spatafora J.W."/>
            <person name="Tedersoo L."/>
            <person name="Vaario L.-M."/>
            <person name="Yamada A."/>
            <person name="Yan M."/>
            <person name="Wang P."/>
            <person name="Xu J."/>
            <person name="Bruns T."/>
            <person name="Baldrian P."/>
            <person name="Vilgalys R."/>
            <person name="Henrissat B."/>
            <person name="Grigoriev I.V."/>
            <person name="Hibbett D."/>
            <person name="Nagy L.G."/>
            <person name="Martin F.M."/>
        </authorList>
    </citation>
    <scope>NUCLEOTIDE SEQUENCE</scope>
    <source>
        <strain evidence="3">Prilba</strain>
    </source>
</reference>
<dbReference type="PROSITE" id="PS00455">
    <property type="entry name" value="AMP_BINDING"/>
    <property type="match status" value="1"/>
</dbReference>
<dbReference type="CDD" id="cd05911">
    <property type="entry name" value="Firefly_Luc_like"/>
    <property type="match status" value="1"/>
</dbReference>
<dbReference type="InterPro" id="IPR045851">
    <property type="entry name" value="AMP-bd_C_sf"/>
</dbReference>
<dbReference type="Pfam" id="PF13193">
    <property type="entry name" value="AMP-binding_C"/>
    <property type="match status" value="1"/>
</dbReference>
<evidence type="ECO:0000313" key="3">
    <source>
        <dbReference type="EMBL" id="KAF8477710.1"/>
    </source>
</evidence>
<comment type="caution">
    <text evidence="3">The sequence shown here is derived from an EMBL/GenBank/DDBJ whole genome shotgun (WGS) entry which is preliminary data.</text>
</comment>
<dbReference type="PANTHER" id="PTHR24096">
    <property type="entry name" value="LONG-CHAIN-FATTY-ACID--COA LIGASE"/>
    <property type="match status" value="1"/>
</dbReference>
<dbReference type="InterPro" id="IPR020845">
    <property type="entry name" value="AMP-binding_CS"/>
</dbReference>
<evidence type="ECO:0000259" key="2">
    <source>
        <dbReference type="Pfam" id="PF13193"/>
    </source>
</evidence>
<protein>
    <submittedName>
        <fullName evidence="3">Amp dependent CoA ligase</fullName>
    </submittedName>
</protein>
<dbReference type="Pfam" id="PF00501">
    <property type="entry name" value="AMP-binding"/>
    <property type="match status" value="1"/>
</dbReference>
<dbReference type="AlphaFoldDB" id="A0A9P5T709"/>
<sequence length="579" mass="63511">MTEFVSPGGPLPHIPDDLTLTQFILDSTHERMPIRPQGATWLVEDATGRKVGLEEIRSRVFGFANALNLKWGISEDDVVCIFSQNHIDYPTVIWAVHRLGAILTGANPSYTPEELAYQLSIAKATVLIVHPDALEGALVAAQQVGIPFDRVVPLDTIRGPRSSTVAPDLHQLIAYGLAHPPNFVERRLRPGEGKTKVAFLSFSSGTTGKPKAVEIPHYAPIANIIQMATWWRVNDDAIPWENRRIRLGDIALAVLPFYHIYGLVVNLHFFLFCGMSVVVLPRFDFVKFLESIQRHRATHILMVPPMVVLLCKHPAVNKYDFSHVRMLFCGAAPLSGALTEKVAKLLPNADIGQGYGMTETSTSVSMVPLSQKTGTLGSAGQLIPGVRARVVKVDGTLAKIGESGELYIKTPSLALRYKDNEKATAETFIGDGWIRTGDAVVIDKNNDMFIVDRLKEILKVRGFQVAPAELEGHLLQHPDVADTCVVGVPDDYAGEVPLAYVVLSADAAKRALQSQAEAAKIKATISKHVADHKAPYKRLAGGIEFIDAIPKNPSGKLLRRTLRDKATRRQSQLLNKARL</sequence>
<dbReference type="GO" id="GO:0016405">
    <property type="term" value="F:CoA-ligase activity"/>
    <property type="evidence" value="ECO:0007669"/>
    <property type="project" value="TreeGrafter"/>
</dbReference>
<evidence type="ECO:0000313" key="4">
    <source>
        <dbReference type="Proteomes" id="UP000759537"/>
    </source>
</evidence>
<reference evidence="3" key="2">
    <citation type="journal article" date="2020" name="Nat. Commun.">
        <title>Large-scale genome sequencing of mycorrhizal fungi provides insights into the early evolution of symbiotic traits.</title>
        <authorList>
            <person name="Miyauchi S."/>
            <person name="Kiss E."/>
            <person name="Kuo A."/>
            <person name="Drula E."/>
            <person name="Kohler A."/>
            <person name="Sanchez-Garcia M."/>
            <person name="Morin E."/>
            <person name="Andreopoulos B."/>
            <person name="Barry K.W."/>
            <person name="Bonito G."/>
            <person name="Buee M."/>
            <person name="Carver A."/>
            <person name="Chen C."/>
            <person name="Cichocki N."/>
            <person name="Clum A."/>
            <person name="Culley D."/>
            <person name="Crous P.W."/>
            <person name="Fauchery L."/>
            <person name="Girlanda M."/>
            <person name="Hayes R.D."/>
            <person name="Keri Z."/>
            <person name="LaButti K."/>
            <person name="Lipzen A."/>
            <person name="Lombard V."/>
            <person name="Magnuson J."/>
            <person name="Maillard F."/>
            <person name="Murat C."/>
            <person name="Nolan M."/>
            <person name="Ohm R.A."/>
            <person name="Pangilinan J."/>
            <person name="Pereira M.F."/>
            <person name="Perotto S."/>
            <person name="Peter M."/>
            <person name="Pfister S."/>
            <person name="Riley R."/>
            <person name="Sitrit Y."/>
            <person name="Stielow J.B."/>
            <person name="Szollosi G."/>
            <person name="Zifcakova L."/>
            <person name="Stursova M."/>
            <person name="Spatafora J.W."/>
            <person name="Tedersoo L."/>
            <person name="Vaario L.M."/>
            <person name="Yamada A."/>
            <person name="Yan M."/>
            <person name="Wang P."/>
            <person name="Xu J."/>
            <person name="Bruns T."/>
            <person name="Baldrian P."/>
            <person name="Vilgalys R."/>
            <person name="Dunand C."/>
            <person name="Henrissat B."/>
            <person name="Grigoriev I.V."/>
            <person name="Hibbett D."/>
            <person name="Nagy L.G."/>
            <person name="Martin F.M."/>
        </authorList>
    </citation>
    <scope>NUCLEOTIDE SEQUENCE</scope>
    <source>
        <strain evidence="3">Prilba</strain>
    </source>
</reference>
<evidence type="ECO:0000259" key="1">
    <source>
        <dbReference type="Pfam" id="PF00501"/>
    </source>
</evidence>
<dbReference type="Gene3D" id="3.40.50.12780">
    <property type="entry name" value="N-terminal domain of ligase-like"/>
    <property type="match status" value="1"/>
</dbReference>
<accession>A0A9P5T709</accession>
<name>A0A9P5T709_9AGAM</name>
<feature type="domain" description="AMP-dependent synthetase/ligase" evidence="1">
    <location>
        <begin position="42"/>
        <end position="417"/>
    </location>
</feature>
<gene>
    <name evidence="3" type="ORF">DFH94DRAFT_634528</name>
</gene>
<dbReference type="InterPro" id="IPR000873">
    <property type="entry name" value="AMP-dep_synth/lig_dom"/>
</dbReference>
<dbReference type="EMBL" id="WHVB01000013">
    <property type="protein sequence ID" value="KAF8477710.1"/>
    <property type="molecule type" value="Genomic_DNA"/>
</dbReference>
<keyword evidence="3" id="KW-0436">Ligase</keyword>
<dbReference type="Gene3D" id="3.30.300.30">
    <property type="match status" value="1"/>
</dbReference>
<keyword evidence="4" id="KW-1185">Reference proteome</keyword>
<proteinExistence type="predicted"/>
<dbReference type="InterPro" id="IPR042099">
    <property type="entry name" value="ANL_N_sf"/>
</dbReference>
<dbReference type="PANTHER" id="PTHR24096:SF422">
    <property type="entry name" value="BCDNA.GH02901"/>
    <property type="match status" value="1"/>
</dbReference>
<dbReference type="OrthoDB" id="6509636at2759"/>
<dbReference type="SUPFAM" id="SSF56801">
    <property type="entry name" value="Acetyl-CoA synthetase-like"/>
    <property type="match status" value="1"/>
</dbReference>
<dbReference type="InterPro" id="IPR025110">
    <property type="entry name" value="AMP-bd_C"/>
</dbReference>
<feature type="domain" description="AMP-binding enzyme C-terminal" evidence="2">
    <location>
        <begin position="469"/>
        <end position="556"/>
    </location>
</feature>
<dbReference type="Proteomes" id="UP000759537">
    <property type="component" value="Unassembled WGS sequence"/>
</dbReference>